<dbReference type="Pfam" id="PF00697">
    <property type="entry name" value="PRAI"/>
    <property type="match status" value="1"/>
</dbReference>
<evidence type="ECO:0000313" key="11">
    <source>
        <dbReference type="EMBL" id="KTR38681.1"/>
    </source>
</evidence>
<protein>
    <recommendedName>
        <fullName evidence="4 9">N-(5'-phosphoribosyl)anthranilate isomerase</fullName>
        <shortName evidence="9">PRAI</shortName>
        <ecNumber evidence="3 9">5.3.1.24</ecNumber>
    </recommendedName>
</protein>
<name>A0A147DPY8_9MICO</name>
<dbReference type="STRING" id="465820.NS263_12610"/>
<dbReference type="PANTHER" id="PTHR42894">
    <property type="entry name" value="N-(5'-PHOSPHORIBOSYL)ANTHRANILATE ISOMERASE"/>
    <property type="match status" value="1"/>
</dbReference>
<comment type="similarity">
    <text evidence="9">Belongs to the TrpF family.</text>
</comment>
<evidence type="ECO:0000256" key="9">
    <source>
        <dbReference type="HAMAP-Rule" id="MF_00135"/>
    </source>
</evidence>
<dbReference type="CDD" id="cd00405">
    <property type="entry name" value="PRAI"/>
    <property type="match status" value="1"/>
</dbReference>
<evidence type="ECO:0000256" key="6">
    <source>
        <dbReference type="ARBA" id="ARBA00022822"/>
    </source>
</evidence>
<evidence type="ECO:0000313" key="13">
    <source>
        <dbReference type="Proteomes" id="UP000072763"/>
    </source>
</evidence>
<sequence length="207" mass="21542">MTDQRWIKICGLSTPETVDAAVDAGADAVGFVFAAGSPRTVTADLAKELVERVPEGIDAVGVFRDQQIDEVVGIASEVGLTTLQLHGRESVSDFARARDAGFFTIRAVAAADYLRETAEQRAAFDHDLLLLDAAVPGSGTLVDPATLAGRVDEAWILAGGLTPANVVAAVQALDPDGVDVSSGVESARGVKDAAKIRSFVEAVRSIP</sequence>
<dbReference type="InterPro" id="IPR013785">
    <property type="entry name" value="Aldolase_TIM"/>
</dbReference>
<keyword evidence="8 9" id="KW-0413">Isomerase</keyword>
<dbReference type="OrthoDB" id="3243379at2"/>
<dbReference type="EMBL" id="LDRB01000070">
    <property type="protein sequence ID" value="KTR38681.1"/>
    <property type="molecule type" value="Genomic_DNA"/>
</dbReference>
<evidence type="ECO:0000256" key="7">
    <source>
        <dbReference type="ARBA" id="ARBA00023141"/>
    </source>
</evidence>
<dbReference type="EC" id="5.3.1.24" evidence="3 9"/>
<keyword evidence="6 9" id="KW-0822">Tryptophan biosynthesis</keyword>
<dbReference type="PANTHER" id="PTHR42894:SF1">
    <property type="entry name" value="N-(5'-PHOSPHORIBOSYL)ANTHRANILATE ISOMERASE"/>
    <property type="match status" value="1"/>
</dbReference>
<reference evidence="13 14" key="1">
    <citation type="journal article" date="2016" name="Front. Microbiol.">
        <title>Genomic Resource of Rice Seed Associated Bacteria.</title>
        <authorList>
            <person name="Midha S."/>
            <person name="Bansal K."/>
            <person name="Sharma S."/>
            <person name="Kumar N."/>
            <person name="Patil P.P."/>
            <person name="Chaudhry V."/>
            <person name="Patil P.B."/>
        </authorList>
    </citation>
    <scope>NUCLEOTIDE SEQUENCE [LARGE SCALE GENOMIC DNA]</scope>
    <source>
        <strain evidence="11 14">NS263</strain>
        <strain evidence="12 13">NS359</strain>
    </source>
</reference>
<dbReference type="RefSeq" id="WP_058729615.1">
    <property type="nucleotide sequence ID" value="NZ_LDRB01000070.1"/>
</dbReference>
<gene>
    <name evidence="9" type="primary">trpF</name>
    <name evidence="11" type="ORF">NS263_12610</name>
    <name evidence="12" type="ORF">NS359_09845</name>
</gene>
<organism evidence="12 13">
    <name type="scientific">Curtobacterium oceanosedimentum</name>
    <dbReference type="NCBI Taxonomy" id="465820"/>
    <lineage>
        <taxon>Bacteria</taxon>
        <taxon>Bacillati</taxon>
        <taxon>Actinomycetota</taxon>
        <taxon>Actinomycetes</taxon>
        <taxon>Micrococcales</taxon>
        <taxon>Microbacteriaceae</taxon>
        <taxon>Curtobacterium</taxon>
    </lineage>
</organism>
<keyword evidence="14" id="KW-1185">Reference proteome</keyword>
<dbReference type="PATRIC" id="fig|465820.3.peg.2753"/>
<dbReference type="GO" id="GO:0004640">
    <property type="term" value="F:phosphoribosylanthranilate isomerase activity"/>
    <property type="evidence" value="ECO:0007669"/>
    <property type="project" value="UniProtKB-UniRule"/>
</dbReference>
<dbReference type="HAMAP" id="MF_00135">
    <property type="entry name" value="PRAI"/>
    <property type="match status" value="1"/>
</dbReference>
<dbReference type="EMBL" id="LDRC01000050">
    <property type="protein sequence ID" value="KTR51566.1"/>
    <property type="molecule type" value="Genomic_DNA"/>
</dbReference>
<evidence type="ECO:0000256" key="8">
    <source>
        <dbReference type="ARBA" id="ARBA00023235"/>
    </source>
</evidence>
<proteinExistence type="inferred from homology"/>
<evidence type="ECO:0000259" key="10">
    <source>
        <dbReference type="Pfam" id="PF00697"/>
    </source>
</evidence>
<dbReference type="InterPro" id="IPR011060">
    <property type="entry name" value="RibuloseP-bd_barrel"/>
</dbReference>
<dbReference type="InterPro" id="IPR044643">
    <property type="entry name" value="TrpF_fam"/>
</dbReference>
<evidence type="ECO:0000313" key="12">
    <source>
        <dbReference type="EMBL" id="KTR51566.1"/>
    </source>
</evidence>
<dbReference type="Proteomes" id="UP000072763">
    <property type="component" value="Unassembled WGS sequence"/>
</dbReference>
<evidence type="ECO:0000256" key="4">
    <source>
        <dbReference type="ARBA" id="ARBA00022272"/>
    </source>
</evidence>
<keyword evidence="5 9" id="KW-0028">Amino-acid biosynthesis</keyword>
<accession>A0A147DPY8</accession>
<evidence type="ECO:0000256" key="1">
    <source>
        <dbReference type="ARBA" id="ARBA00001164"/>
    </source>
</evidence>
<comment type="pathway">
    <text evidence="2 9">Amino-acid biosynthesis; L-tryptophan biosynthesis; L-tryptophan from chorismate: step 3/5.</text>
</comment>
<keyword evidence="7 9" id="KW-0057">Aromatic amino acid biosynthesis</keyword>
<dbReference type="UniPathway" id="UPA00035">
    <property type="reaction ID" value="UER00042"/>
</dbReference>
<evidence type="ECO:0000256" key="5">
    <source>
        <dbReference type="ARBA" id="ARBA00022605"/>
    </source>
</evidence>
<dbReference type="Proteomes" id="UP000078335">
    <property type="component" value="Unassembled WGS sequence"/>
</dbReference>
<evidence type="ECO:0000313" key="14">
    <source>
        <dbReference type="Proteomes" id="UP000078335"/>
    </source>
</evidence>
<comment type="catalytic activity">
    <reaction evidence="1 9">
        <text>N-(5-phospho-beta-D-ribosyl)anthranilate = 1-(2-carboxyphenylamino)-1-deoxy-D-ribulose 5-phosphate</text>
        <dbReference type="Rhea" id="RHEA:21540"/>
        <dbReference type="ChEBI" id="CHEBI:18277"/>
        <dbReference type="ChEBI" id="CHEBI:58613"/>
        <dbReference type="EC" id="5.3.1.24"/>
    </reaction>
</comment>
<dbReference type="InterPro" id="IPR001240">
    <property type="entry name" value="PRAI_dom"/>
</dbReference>
<comment type="caution">
    <text evidence="12">The sequence shown here is derived from an EMBL/GenBank/DDBJ whole genome shotgun (WGS) entry which is preliminary data.</text>
</comment>
<feature type="domain" description="N-(5'phosphoribosyl) anthranilate isomerase (PRAI)" evidence="10">
    <location>
        <begin position="7"/>
        <end position="201"/>
    </location>
</feature>
<dbReference type="SUPFAM" id="SSF51366">
    <property type="entry name" value="Ribulose-phoshate binding barrel"/>
    <property type="match status" value="1"/>
</dbReference>
<evidence type="ECO:0000256" key="2">
    <source>
        <dbReference type="ARBA" id="ARBA00004664"/>
    </source>
</evidence>
<evidence type="ECO:0000256" key="3">
    <source>
        <dbReference type="ARBA" id="ARBA00012572"/>
    </source>
</evidence>
<dbReference type="AlphaFoldDB" id="A0A147DPY8"/>
<dbReference type="Gene3D" id="3.20.20.70">
    <property type="entry name" value="Aldolase class I"/>
    <property type="match status" value="1"/>
</dbReference>
<dbReference type="GO" id="GO:0000162">
    <property type="term" value="P:L-tryptophan biosynthetic process"/>
    <property type="evidence" value="ECO:0007669"/>
    <property type="project" value="UniProtKB-UniRule"/>
</dbReference>